<dbReference type="InterPro" id="IPR001041">
    <property type="entry name" value="2Fe-2S_ferredoxin-type"/>
</dbReference>
<name>A0ABR7N8D1_9FIRM</name>
<keyword evidence="3" id="KW-1185">Reference proteome</keyword>
<comment type="caution">
    <text evidence="2">The sequence shown here is derived from an EMBL/GenBank/DDBJ whole genome shotgun (WGS) entry which is preliminary data.</text>
</comment>
<dbReference type="PANTHER" id="PTHR42895:SF2">
    <property type="entry name" value="IRON-SULFUR CLUSTER PROTEIN"/>
    <property type="match status" value="1"/>
</dbReference>
<dbReference type="Pfam" id="PF17651">
    <property type="entry name" value="Raco_middle"/>
    <property type="match status" value="1"/>
</dbReference>
<dbReference type="SUPFAM" id="SSF54292">
    <property type="entry name" value="2Fe-2S ferredoxin-like"/>
    <property type="match status" value="1"/>
</dbReference>
<dbReference type="RefSeq" id="WP_249307675.1">
    <property type="nucleotide sequence ID" value="NZ_JACRSZ010000004.1"/>
</dbReference>
<organism evidence="2 3">
    <name type="scientific">Jingyaoa shaoxingensis</name>
    <dbReference type="NCBI Taxonomy" id="2763671"/>
    <lineage>
        <taxon>Bacteria</taxon>
        <taxon>Bacillati</taxon>
        <taxon>Bacillota</taxon>
        <taxon>Clostridia</taxon>
        <taxon>Lachnospirales</taxon>
        <taxon>Lachnospiraceae</taxon>
        <taxon>Jingyaoa</taxon>
    </lineage>
</organism>
<reference evidence="2 3" key="1">
    <citation type="submission" date="2020-08" db="EMBL/GenBank/DDBJ databases">
        <title>Genome public.</title>
        <authorList>
            <person name="Liu C."/>
            <person name="Sun Q."/>
        </authorList>
    </citation>
    <scope>NUCLEOTIDE SEQUENCE [LARGE SCALE GENOMIC DNA]</scope>
    <source>
        <strain evidence="2 3">NSJ-46</strain>
    </source>
</reference>
<dbReference type="PANTHER" id="PTHR42895">
    <property type="entry name" value="IRON-SULFUR CLUSTER-BINDING PROTEIN-RELATED"/>
    <property type="match status" value="1"/>
</dbReference>
<dbReference type="Gene3D" id="3.30.420.480">
    <property type="entry name" value="Domain of unknown function (DUF4445)"/>
    <property type="match status" value="1"/>
</dbReference>
<dbReference type="PROSITE" id="PS51085">
    <property type="entry name" value="2FE2S_FER_2"/>
    <property type="match status" value="1"/>
</dbReference>
<dbReference type="Pfam" id="PF14574">
    <property type="entry name" value="RACo_C_ter"/>
    <property type="match status" value="1"/>
</dbReference>
<dbReference type="InterPro" id="IPR042259">
    <property type="entry name" value="Raco-like_middle_sf"/>
</dbReference>
<accession>A0ABR7N8D1</accession>
<protein>
    <submittedName>
        <fullName evidence="2">DUF4445 domain-containing protein</fullName>
    </submittedName>
</protein>
<evidence type="ECO:0000259" key="1">
    <source>
        <dbReference type="PROSITE" id="PS51085"/>
    </source>
</evidence>
<evidence type="ECO:0000313" key="3">
    <source>
        <dbReference type="Proteomes" id="UP000657421"/>
    </source>
</evidence>
<gene>
    <name evidence="2" type="ORF">H8716_06035</name>
</gene>
<feature type="domain" description="2Fe-2S ferredoxin-type" evidence="1">
    <location>
        <begin position="2"/>
        <end position="73"/>
    </location>
</feature>
<dbReference type="InterPro" id="IPR036010">
    <property type="entry name" value="2Fe-2S_ferredoxin-like_sf"/>
</dbReference>
<dbReference type="Pfam" id="PF00111">
    <property type="entry name" value="Fer2"/>
    <property type="match status" value="1"/>
</dbReference>
<dbReference type="InterPro" id="IPR027980">
    <property type="entry name" value="RACo_C"/>
</dbReference>
<dbReference type="CDD" id="cd00207">
    <property type="entry name" value="fer2"/>
    <property type="match status" value="1"/>
</dbReference>
<dbReference type="EMBL" id="JACRSZ010000004">
    <property type="protein sequence ID" value="MBC8572647.1"/>
    <property type="molecule type" value="Genomic_DNA"/>
</dbReference>
<proteinExistence type="predicted"/>
<dbReference type="InterPro" id="IPR052911">
    <property type="entry name" value="Corrinoid_activation_enz"/>
</dbReference>
<dbReference type="Proteomes" id="UP000657421">
    <property type="component" value="Unassembled WGS sequence"/>
</dbReference>
<dbReference type="InterPro" id="IPR041414">
    <property type="entry name" value="Raco-like_middle"/>
</dbReference>
<dbReference type="InterPro" id="IPR012675">
    <property type="entry name" value="Beta-grasp_dom_sf"/>
</dbReference>
<dbReference type="Gene3D" id="3.10.20.30">
    <property type="match status" value="1"/>
</dbReference>
<sequence length="574" mass="61773">MGVITFIREKKCIEVPDGTTILEAEIQAGFCPDAPCGGQGKCGKCLVKMGHQIVKACQMKVQGEIEVDTLISDQKHAILTEGLNRPVAFKPGLFVHKIRLEKAEPGDNRSDWERLVTEIREASGLEMPEVKVNIPLAGSLYERRKEEEFWYAIHTRDAVLDLKKAKPDVYMAAFDIGTTTVVGYLLSAENGKVCAIESSMNPQAQYGADVIMRANYALEHGTEVLSNCIQGAVNELLQKLAARVKAQPDAICQVSIVGNTCMHHLFLGISPGSLVHAPYNPACSERLTLRAADYGLHIHPQAQLLMLPDIAGYVGADTCGCLLALRQDLKSEISLMIDIGTNGEMVLGNKDKLATCSTAAGPAFEGAKIECGMRGAAGAVDHVAFEDGEWKYTTVGNVPAVGLCGSGLIDLVAQLYKAGLIDEMGHLESGQERSDIFVLVPPEKAGDDRGVYLTQKDVREVQLAKAAIAAGIQLLMKELGIREKDIQKVYIAGAFGNYMNPASACAIGLLPPELEQRVEPVGNAAGEGAKIALLNVDELEATDSMVKGICFLELAASAEFQDTFVDELAFPEED</sequence>
<evidence type="ECO:0000313" key="2">
    <source>
        <dbReference type="EMBL" id="MBC8572647.1"/>
    </source>
</evidence>